<reference evidence="2 3" key="1">
    <citation type="journal article" date="2013" name="Curr. Biol.">
        <title>The Genome of the Foraminiferan Reticulomyxa filosa.</title>
        <authorList>
            <person name="Glockner G."/>
            <person name="Hulsmann N."/>
            <person name="Schleicher M."/>
            <person name="Noegel A.A."/>
            <person name="Eichinger L."/>
            <person name="Gallinger C."/>
            <person name="Pawlowski J."/>
            <person name="Sierra R."/>
            <person name="Euteneuer U."/>
            <person name="Pillet L."/>
            <person name="Moustafa A."/>
            <person name="Platzer M."/>
            <person name="Groth M."/>
            <person name="Szafranski K."/>
            <person name="Schliwa M."/>
        </authorList>
    </citation>
    <scope>NUCLEOTIDE SEQUENCE [LARGE SCALE GENOMIC DNA]</scope>
</reference>
<feature type="transmembrane region" description="Helical" evidence="1">
    <location>
        <begin position="12"/>
        <end position="38"/>
    </location>
</feature>
<evidence type="ECO:0000313" key="2">
    <source>
        <dbReference type="EMBL" id="ETO22951.1"/>
    </source>
</evidence>
<accession>X6NAB8</accession>
<dbReference type="Proteomes" id="UP000023152">
    <property type="component" value="Unassembled WGS sequence"/>
</dbReference>
<feature type="transmembrane region" description="Helical" evidence="1">
    <location>
        <begin position="228"/>
        <end position="251"/>
    </location>
</feature>
<dbReference type="AlphaFoldDB" id="X6NAB8"/>
<sequence>MHNKVSMVLLSFPALIVLLIGVCVHFVLGLLQVTYLVIRYPCEFPCLVSAWATAICRGLVTIATSLFVSFAIVLFVPLNTKDWTTSNEYGINDPDKCSCECVFVLSVTDLLSLGAVTLVLIVTNLRFLWGWIKDGFYQNQHLYSVNYRLPLRLVVSRQDNNPAGDLLDKIGQHSDYIGTPNSFAGEPFFPASVSYSPTHSKHDVDESSLPPLSPPTAYFDKEISYRSLVLIFSVYIATLAPIIGVSPLLIYYIKHVTTVETPWLVISLFLYYAFGALFAYYVRKKYHIKWDCLRNA</sequence>
<comment type="caution">
    <text evidence="2">The sequence shown here is derived from an EMBL/GenBank/DDBJ whole genome shotgun (WGS) entry which is preliminary data.</text>
</comment>
<proteinExistence type="predicted"/>
<keyword evidence="3" id="KW-1185">Reference proteome</keyword>
<keyword evidence="1" id="KW-1133">Transmembrane helix</keyword>
<feature type="transmembrane region" description="Helical" evidence="1">
    <location>
        <begin position="110"/>
        <end position="129"/>
    </location>
</feature>
<keyword evidence="1" id="KW-0472">Membrane</keyword>
<dbReference type="EMBL" id="ASPP01010338">
    <property type="protein sequence ID" value="ETO22951.1"/>
    <property type="molecule type" value="Genomic_DNA"/>
</dbReference>
<feature type="transmembrane region" description="Helical" evidence="1">
    <location>
        <begin position="263"/>
        <end position="282"/>
    </location>
</feature>
<gene>
    <name evidence="2" type="ORF">RFI_14241</name>
</gene>
<feature type="transmembrane region" description="Helical" evidence="1">
    <location>
        <begin position="50"/>
        <end position="76"/>
    </location>
</feature>
<evidence type="ECO:0000256" key="1">
    <source>
        <dbReference type="SAM" id="Phobius"/>
    </source>
</evidence>
<name>X6NAB8_RETFI</name>
<evidence type="ECO:0000313" key="3">
    <source>
        <dbReference type="Proteomes" id="UP000023152"/>
    </source>
</evidence>
<keyword evidence="1" id="KW-0812">Transmembrane</keyword>
<organism evidence="2 3">
    <name type="scientific">Reticulomyxa filosa</name>
    <dbReference type="NCBI Taxonomy" id="46433"/>
    <lineage>
        <taxon>Eukaryota</taxon>
        <taxon>Sar</taxon>
        <taxon>Rhizaria</taxon>
        <taxon>Retaria</taxon>
        <taxon>Foraminifera</taxon>
        <taxon>Monothalamids</taxon>
        <taxon>Reticulomyxidae</taxon>
        <taxon>Reticulomyxa</taxon>
    </lineage>
</organism>
<protein>
    <submittedName>
        <fullName evidence="2">Uncharacterized protein</fullName>
    </submittedName>
</protein>